<dbReference type="CDD" id="cd02440">
    <property type="entry name" value="AdoMet_MTases"/>
    <property type="match status" value="1"/>
</dbReference>
<keyword evidence="1" id="KW-0808">Transferase</keyword>
<dbReference type="Proteomes" id="UP001501747">
    <property type="component" value="Unassembled WGS sequence"/>
</dbReference>
<keyword evidence="2" id="KW-1185">Reference proteome</keyword>
<organism evidence="1 2">
    <name type="scientific">Allokutzneria multivorans</name>
    <dbReference type="NCBI Taxonomy" id="1142134"/>
    <lineage>
        <taxon>Bacteria</taxon>
        <taxon>Bacillati</taxon>
        <taxon>Actinomycetota</taxon>
        <taxon>Actinomycetes</taxon>
        <taxon>Pseudonocardiales</taxon>
        <taxon>Pseudonocardiaceae</taxon>
        <taxon>Allokutzneria</taxon>
    </lineage>
</organism>
<dbReference type="InterPro" id="IPR029063">
    <property type="entry name" value="SAM-dependent_MTases_sf"/>
</dbReference>
<dbReference type="EMBL" id="BAABAL010000006">
    <property type="protein sequence ID" value="GAA4002889.1"/>
    <property type="molecule type" value="Genomic_DNA"/>
</dbReference>
<dbReference type="Gene3D" id="3.40.50.150">
    <property type="entry name" value="Vaccinia Virus protein VP39"/>
    <property type="match status" value="1"/>
</dbReference>
<dbReference type="Pfam" id="PF04672">
    <property type="entry name" value="Methyltransf_19"/>
    <property type="match status" value="1"/>
</dbReference>
<sequence>MERRHMTAVSVRSTAPGQIDLTRPSCARLYDYYLGGSHNFAIDREYGRRAIAQWPLLPAMVRANRDFLRRAVRCAVRNGIRQFLDIGSGIPTAGNVHEVARRADPGARVVYVDIDPVAVAHSRAMLAGCAGVTVLQADLRDTQTILRDSEVRRVIDFSRPVALLTLGVLHQIPDADDPRGLLREYHDALAPGSLLAISHGADDIEPERAFAHQSLYAGFGTPLWFRGRSQVLDLFGDFEVLEPGVVPLPEWRPDSFEVDALDPHRMSVYGGMGRKG</sequence>
<dbReference type="PIRSF" id="PIRSF017393">
    <property type="entry name" value="MTase_SAV2177"/>
    <property type="match status" value="1"/>
</dbReference>
<dbReference type="InterPro" id="IPR006764">
    <property type="entry name" value="SAM_dep_MeTrfase_SAV2177_type"/>
</dbReference>
<dbReference type="GO" id="GO:0032259">
    <property type="term" value="P:methylation"/>
    <property type="evidence" value="ECO:0007669"/>
    <property type="project" value="UniProtKB-KW"/>
</dbReference>
<dbReference type="GO" id="GO:0008168">
    <property type="term" value="F:methyltransferase activity"/>
    <property type="evidence" value="ECO:0007669"/>
    <property type="project" value="UniProtKB-KW"/>
</dbReference>
<comment type="caution">
    <text evidence="1">The sequence shown here is derived from an EMBL/GenBank/DDBJ whole genome shotgun (WGS) entry which is preliminary data.</text>
</comment>
<protein>
    <submittedName>
        <fullName evidence="1">SAM-dependent methyltransferase</fullName>
    </submittedName>
</protein>
<accession>A0ABP7RW14</accession>
<dbReference type="SUPFAM" id="SSF53335">
    <property type="entry name" value="S-adenosyl-L-methionine-dependent methyltransferases"/>
    <property type="match status" value="1"/>
</dbReference>
<gene>
    <name evidence="1" type="ORF">GCM10022247_24700</name>
</gene>
<reference evidence="2" key="1">
    <citation type="journal article" date="2019" name="Int. J. Syst. Evol. Microbiol.">
        <title>The Global Catalogue of Microorganisms (GCM) 10K type strain sequencing project: providing services to taxonomists for standard genome sequencing and annotation.</title>
        <authorList>
            <consortium name="The Broad Institute Genomics Platform"/>
            <consortium name="The Broad Institute Genome Sequencing Center for Infectious Disease"/>
            <person name="Wu L."/>
            <person name="Ma J."/>
        </authorList>
    </citation>
    <scope>NUCLEOTIDE SEQUENCE [LARGE SCALE GENOMIC DNA]</scope>
    <source>
        <strain evidence="2">JCM 17342</strain>
    </source>
</reference>
<evidence type="ECO:0000313" key="1">
    <source>
        <dbReference type="EMBL" id="GAA4002889.1"/>
    </source>
</evidence>
<keyword evidence="1" id="KW-0489">Methyltransferase</keyword>
<name>A0ABP7RW14_9PSEU</name>
<evidence type="ECO:0000313" key="2">
    <source>
        <dbReference type="Proteomes" id="UP001501747"/>
    </source>
</evidence>
<proteinExistence type="predicted"/>